<feature type="transmembrane region" description="Helical" evidence="6">
    <location>
        <begin position="143"/>
        <end position="163"/>
    </location>
</feature>
<feature type="transmembrane region" description="Helical" evidence="6">
    <location>
        <begin position="391"/>
        <end position="412"/>
    </location>
</feature>
<proteinExistence type="predicted"/>
<keyword evidence="3 6" id="KW-1133">Transmembrane helix</keyword>
<evidence type="ECO:0000256" key="2">
    <source>
        <dbReference type="ARBA" id="ARBA00022692"/>
    </source>
</evidence>
<organism evidence="8 9">
    <name type="scientific">Streptomyces gibsoniae</name>
    <dbReference type="NCBI Taxonomy" id="3075529"/>
    <lineage>
        <taxon>Bacteria</taxon>
        <taxon>Bacillati</taxon>
        <taxon>Actinomycetota</taxon>
        <taxon>Actinomycetes</taxon>
        <taxon>Kitasatosporales</taxon>
        <taxon>Streptomycetaceae</taxon>
        <taxon>Streptomyces</taxon>
    </lineage>
</organism>
<dbReference type="EMBL" id="JAVREY010000020">
    <property type="protein sequence ID" value="MDT0465044.1"/>
    <property type="molecule type" value="Genomic_DNA"/>
</dbReference>
<accession>A0ABU2TVR1</accession>
<feature type="transmembrane region" description="Helical" evidence="6">
    <location>
        <begin position="305"/>
        <end position="323"/>
    </location>
</feature>
<dbReference type="Proteomes" id="UP001183809">
    <property type="component" value="Unassembled WGS sequence"/>
</dbReference>
<keyword evidence="2 6" id="KW-0812">Transmembrane</keyword>
<keyword evidence="9" id="KW-1185">Reference proteome</keyword>
<name>A0ABU2TVR1_9ACTN</name>
<feature type="transmembrane region" description="Helical" evidence="6">
    <location>
        <begin position="117"/>
        <end position="137"/>
    </location>
</feature>
<dbReference type="PANTHER" id="PTHR37422">
    <property type="entry name" value="TEICHURONIC ACID BIOSYNTHESIS PROTEIN TUAE"/>
    <property type="match status" value="1"/>
</dbReference>
<feature type="domain" description="O-antigen ligase-related" evidence="7">
    <location>
        <begin position="267"/>
        <end position="406"/>
    </location>
</feature>
<feature type="transmembrane region" description="Helical" evidence="6">
    <location>
        <begin position="282"/>
        <end position="300"/>
    </location>
</feature>
<evidence type="ECO:0000256" key="6">
    <source>
        <dbReference type="SAM" id="Phobius"/>
    </source>
</evidence>
<evidence type="ECO:0000313" key="8">
    <source>
        <dbReference type="EMBL" id="MDT0465044.1"/>
    </source>
</evidence>
<feature type="transmembrane region" description="Helical" evidence="6">
    <location>
        <begin position="175"/>
        <end position="193"/>
    </location>
</feature>
<evidence type="ECO:0000256" key="3">
    <source>
        <dbReference type="ARBA" id="ARBA00022989"/>
    </source>
</evidence>
<evidence type="ECO:0000259" key="7">
    <source>
        <dbReference type="Pfam" id="PF04932"/>
    </source>
</evidence>
<evidence type="ECO:0000256" key="1">
    <source>
        <dbReference type="ARBA" id="ARBA00004141"/>
    </source>
</evidence>
<dbReference type="RefSeq" id="WP_311696531.1">
    <property type="nucleotide sequence ID" value="NZ_JAVREY010000020.1"/>
</dbReference>
<evidence type="ECO:0000256" key="4">
    <source>
        <dbReference type="ARBA" id="ARBA00023136"/>
    </source>
</evidence>
<dbReference type="InterPro" id="IPR051533">
    <property type="entry name" value="WaaL-like"/>
</dbReference>
<gene>
    <name evidence="8" type="ORF">RM764_18860</name>
</gene>
<protein>
    <submittedName>
        <fullName evidence="8">O-antigen ligase family protein</fullName>
    </submittedName>
</protein>
<comment type="caution">
    <text evidence="8">The sequence shown here is derived from an EMBL/GenBank/DDBJ whole genome shotgun (WGS) entry which is preliminary data.</text>
</comment>
<keyword evidence="4 6" id="KW-0472">Membrane</keyword>
<dbReference type="PANTHER" id="PTHR37422:SF23">
    <property type="entry name" value="TEICHURONIC ACID BIOSYNTHESIS PROTEIN TUAE"/>
    <property type="match status" value="1"/>
</dbReference>
<feature type="transmembrane region" description="Helical" evidence="6">
    <location>
        <begin position="258"/>
        <end position="276"/>
    </location>
</feature>
<evidence type="ECO:0000256" key="5">
    <source>
        <dbReference type="SAM" id="MobiDB-lite"/>
    </source>
</evidence>
<sequence length="503" mass="52457">MSASVRTYRSMRLTPSGALAALYAVGSLLALTAVLLSPSVPTVVLCAAAMVTALALVCGRSPLAAGVTWLVLSPVLYPFARYPRSGSLVTFDRVLLAALVLALLLRRGTRRPSAPSVRAFAIAAVVFAALFLCRAVTTHPRTVGALETFVDAVLLPCAAFCVCRRTADTPRRLSLWASGLMVCGTVVALLGITEHLFGYELASLSGGVVRADTESGGVIRVSGPYSVPEVYALTLSLTLAATMFWWMDGRVHAAHRRVFRSIVGPVLAVVQVVGMALSLFRVAWACALVIVVIGLGLRVGRRLRLAVVGSAVALAALVAFAPLQDNAVFRTRMGNTSNVAGRLATYQVGAEIWRSAPLTGVGINRFVDAQSRIGVREVWGVRSVQSPHSSFVGALAEQGAVGFTALIALCGFCARMLRRLGRLAAGDPTRQVLRAAVIAGVVSYLAFSVELTMLPLGPSNVALAVLLGLAAASIENAGPPGAERHARTAASPAVTTAPVNAAS</sequence>
<comment type="subcellular location">
    <subcellularLocation>
        <location evidence="1">Membrane</location>
        <topology evidence="1">Multi-pass membrane protein</topology>
    </subcellularLocation>
</comment>
<evidence type="ECO:0000313" key="9">
    <source>
        <dbReference type="Proteomes" id="UP001183809"/>
    </source>
</evidence>
<reference evidence="9" key="1">
    <citation type="submission" date="2023-07" db="EMBL/GenBank/DDBJ databases">
        <title>30 novel species of actinomycetes from the DSMZ collection.</title>
        <authorList>
            <person name="Nouioui I."/>
        </authorList>
    </citation>
    <scope>NUCLEOTIDE SEQUENCE [LARGE SCALE GENOMIC DNA]</scope>
    <source>
        <strain evidence="9">DSM 41699</strain>
    </source>
</reference>
<dbReference type="InterPro" id="IPR007016">
    <property type="entry name" value="O-antigen_ligase-rel_domated"/>
</dbReference>
<feature type="compositionally biased region" description="Low complexity" evidence="5">
    <location>
        <begin position="488"/>
        <end position="503"/>
    </location>
</feature>
<feature type="region of interest" description="Disordered" evidence="5">
    <location>
        <begin position="480"/>
        <end position="503"/>
    </location>
</feature>
<feature type="transmembrane region" description="Helical" evidence="6">
    <location>
        <begin position="432"/>
        <end position="449"/>
    </location>
</feature>
<feature type="transmembrane region" description="Helical" evidence="6">
    <location>
        <begin position="230"/>
        <end position="246"/>
    </location>
</feature>
<dbReference type="GO" id="GO:0016874">
    <property type="term" value="F:ligase activity"/>
    <property type="evidence" value="ECO:0007669"/>
    <property type="project" value="UniProtKB-KW"/>
</dbReference>
<keyword evidence="8" id="KW-0436">Ligase</keyword>
<dbReference type="Pfam" id="PF04932">
    <property type="entry name" value="Wzy_C"/>
    <property type="match status" value="1"/>
</dbReference>